<comment type="function">
    <text evidence="9">Reversibly transfers an adenylyl group from ATP to 4'-phosphopantetheine, yielding dephospho-CoA (dPCoA) and pyrophosphate.</text>
</comment>
<keyword evidence="2 9" id="KW-0808">Transferase</keyword>
<keyword evidence="3 9" id="KW-0548">Nucleotidyltransferase</keyword>
<dbReference type="GO" id="GO:0015937">
    <property type="term" value="P:coenzyme A biosynthetic process"/>
    <property type="evidence" value="ECO:0007669"/>
    <property type="project" value="UniProtKB-UniRule"/>
</dbReference>
<evidence type="ECO:0000256" key="2">
    <source>
        <dbReference type="ARBA" id="ARBA00022679"/>
    </source>
</evidence>
<evidence type="ECO:0000256" key="9">
    <source>
        <dbReference type="HAMAP-Rule" id="MF_00151"/>
    </source>
</evidence>
<dbReference type="EMBL" id="JWJD01000001">
    <property type="protein sequence ID" value="KIH77412.1"/>
    <property type="molecule type" value="Genomic_DNA"/>
</dbReference>
<keyword evidence="5 9" id="KW-0067">ATP-binding</keyword>
<sequence length="165" mass="18192">MKKRLAVYPGSFDPVTYGHLDIIQRGLEVFDHLIIAVAGNSEKSGLFTFAERLGLLEELVGDNPRVQIETFQGLLVDYVVSRGASVIIRGLRAVSDFEYEFQLAQTNRAIHPEVETIFMMTSVPYVYLSSSVVKTVASLGGPVDSFVPPPVKAALQKKFTNLRSS</sequence>
<keyword evidence="6 9" id="KW-0460">Magnesium</keyword>
<feature type="binding site" evidence="9">
    <location>
        <begin position="125"/>
        <end position="131"/>
    </location>
    <ligand>
        <name>ATP</name>
        <dbReference type="ChEBI" id="CHEBI:30616"/>
    </ligand>
</feature>
<reference evidence="11 12" key="1">
    <citation type="submission" date="2014-12" db="EMBL/GenBank/DDBJ databases">
        <title>Genomes of Geoalkalibacter ferrihydriticus and Geoalkalibacter subterraneus, two haloalkaliphilic metal-reducing members of the Geobacteraceae.</title>
        <authorList>
            <person name="Badalamenti J.P."/>
            <person name="Torres C.I."/>
            <person name="Krajmalnik-Brown R."/>
            <person name="Bond D.R."/>
        </authorList>
    </citation>
    <scope>NUCLEOTIDE SEQUENCE [LARGE SCALE GENOMIC DNA]</scope>
    <source>
        <strain evidence="11 12">DSM 17813</strain>
    </source>
</reference>
<comment type="caution">
    <text evidence="11">The sequence shown here is derived from an EMBL/GenBank/DDBJ whole genome shotgun (WGS) entry which is preliminary data.</text>
</comment>
<dbReference type="GO" id="GO:0005737">
    <property type="term" value="C:cytoplasm"/>
    <property type="evidence" value="ECO:0007669"/>
    <property type="project" value="UniProtKB-SubCell"/>
</dbReference>
<organism evidence="11 12">
    <name type="scientific">Geoalkalibacter ferrihydriticus DSM 17813</name>
    <dbReference type="NCBI Taxonomy" id="1121915"/>
    <lineage>
        <taxon>Bacteria</taxon>
        <taxon>Pseudomonadati</taxon>
        <taxon>Thermodesulfobacteriota</taxon>
        <taxon>Desulfuromonadia</taxon>
        <taxon>Desulfuromonadales</taxon>
        <taxon>Geoalkalibacteraceae</taxon>
        <taxon>Geoalkalibacter</taxon>
    </lineage>
</organism>
<dbReference type="Proteomes" id="UP000035068">
    <property type="component" value="Unassembled WGS sequence"/>
</dbReference>
<keyword evidence="7 9" id="KW-0173">Coenzyme A biosynthesis</keyword>
<comment type="pathway">
    <text evidence="9">Cofactor biosynthesis; coenzyme A biosynthesis; CoA from (R)-pantothenate: step 4/5.</text>
</comment>
<accession>A0A0C2HXB4</accession>
<feature type="binding site" evidence="9">
    <location>
        <position position="11"/>
    </location>
    <ligand>
        <name>substrate</name>
    </ligand>
</feature>
<dbReference type="InterPro" id="IPR004821">
    <property type="entry name" value="Cyt_trans-like"/>
</dbReference>
<evidence type="ECO:0000313" key="12">
    <source>
        <dbReference type="Proteomes" id="UP000035068"/>
    </source>
</evidence>
<dbReference type="NCBIfam" id="TIGR01510">
    <property type="entry name" value="coaD_prev_kdtB"/>
    <property type="match status" value="1"/>
</dbReference>
<gene>
    <name evidence="9 11" type="primary">coaD</name>
    <name evidence="11" type="ORF">GFER_01345</name>
</gene>
<feature type="binding site" evidence="9">
    <location>
        <position position="75"/>
    </location>
    <ligand>
        <name>substrate</name>
    </ligand>
</feature>
<feature type="binding site" evidence="9">
    <location>
        <begin position="11"/>
        <end position="12"/>
    </location>
    <ligand>
        <name>ATP</name>
        <dbReference type="ChEBI" id="CHEBI:30616"/>
    </ligand>
</feature>
<comment type="catalytic activity">
    <reaction evidence="8 9">
        <text>(R)-4'-phosphopantetheine + ATP + H(+) = 3'-dephospho-CoA + diphosphate</text>
        <dbReference type="Rhea" id="RHEA:19801"/>
        <dbReference type="ChEBI" id="CHEBI:15378"/>
        <dbReference type="ChEBI" id="CHEBI:30616"/>
        <dbReference type="ChEBI" id="CHEBI:33019"/>
        <dbReference type="ChEBI" id="CHEBI:57328"/>
        <dbReference type="ChEBI" id="CHEBI:61723"/>
        <dbReference type="EC" id="2.7.7.3"/>
    </reaction>
</comment>
<name>A0A0C2HXB4_9BACT</name>
<keyword evidence="4 9" id="KW-0547">Nucleotide-binding</keyword>
<protein>
    <recommendedName>
        <fullName evidence="9">Phosphopantetheine adenylyltransferase</fullName>
        <ecNumber evidence="9">2.7.7.3</ecNumber>
    </recommendedName>
    <alternativeName>
        <fullName evidence="9">Dephospho-CoA pyrophosphorylase</fullName>
    </alternativeName>
    <alternativeName>
        <fullName evidence="9">Pantetheine-phosphate adenylyltransferase</fullName>
        <shortName evidence="9">PPAT</shortName>
    </alternativeName>
</protein>
<dbReference type="UniPathway" id="UPA00241">
    <property type="reaction ID" value="UER00355"/>
</dbReference>
<dbReference type="HAMAP" id="MF_00151">
    <property type="entry name" value="PPAT_bact"/>
    <property type="match status" value="1"/>
</dbReference>
<dbReference type="GO" id="GO:0004595">
    <property type="term" value="F:pantetheine-phosphate adenylyltransferase activity"/>
    <property type="evidence" value="ECO:0007669"/>
    <property type="project" value="UniProtKB-UniRule"/>
</dbReference>
<proteinExistence type="inferred from homology"/>
<feature type="domain" description="Cytidyltransferase-like" evidence="10">
    <location>
        <begin position="7"/>
        <end position="135"/>
    </location>
</feature>
<dbReference type="RefSeq" id="WP_040095387.1">
    <property type="nucleotide sequence ID" value="NZ_JWJD01000001.1"/>
</dbReference>
<dbReference type="SUPFAM" id="SSF52374">
    <property type="entry name" value="Nucleotidylyl transferase"/>
    <property type="match status" value="1"/>
</dbReference>
<dbReference type="AlphaFoldDB" id="A0A0C2HXB4"/>
<feature type="binding site" evidence="9">
    <location>
        <position position="100"/>
    </location>
    <ligand>
        <name>ATP</name>
        <dbReference type="ChEBI" id="CHEBI:30616"/>
    </ligand>
</feature>
<evidence type="ECO:0000313" key="11">
    <source>
        <dbReference type="EMBL" id="KIH77412.1"/>
    </source>
</evidence>
<evidence type="ECO:0000256" key="4">
    <source>
        <dbReference type="ARBA" id="ARBA00022741"/>
    </source>
</evidence>
<feature type="site" description="Transition state stabilizer" evidence="9">
    <location>
        <position position="19"/>
    </location>
</feature>
<dbReference type="Pfam" id="PF01467">
    <property type="entry name" value="CTP_transf_like"/>
    <property type="match status" value="1"/>
</dbReference>
<feature type="binding site" evidence="9">
    <location>
        <begin position="90"/>
        <end position="92"/>
    </location>
    <ligand>
        <name>ATP</name>
        <dbReference type="ChEBI" id="CHEBI:30616"/>
    </ligand>
</feature>
<comment type="similarity">
    <text evidence="9">Belongs to the bacterial CoaD family.</text>
</comment>
<dbReference type="InterPro" id="IPR001980">
    <property type="entry name" value="PPAT"/>
</dbReference>
<feature type="binding site" evidence="9">
    <location>
        <position position="43"/>
    </location>
    <ligand>
        <name>substrate</name>
    </ligand>
</feature>
<dbReference type="PANTHER" id="PTHR21342">
    <property type="entry name" value="PHOSPHOPANTETHEINE ADENYLYLTRANSFERASE"/>
    <property type="match status" value="1"/>
</dbReference>
<dbReference type="CDD" id="cd02163">
    <property type="entry name" value="PPAT"/>
    <property type="match status" value="1"/>
</dbReference>
<dbReference type="PRINTS" id="PR01020">
    <property type="entry name" value="LPSBIOSNTHSS"/>
</dbReference>
<dbReference type="EC" id="2.7.7.3" evidence="9"/>
<dbReference type="NCBIfam" id="TIGR00125">
    <property type="entry name" value="cyt_tran_rel"/>
    <property type="match status" value="1"/>
</dbReference>
<dbReference type="PANTHER" id="PTHR21342:SF1">
    <property type="entry name" value="PHOSPHOPANTETHEINE ADENYLYLTRANSFERASE"/>
    <property type="match status" value="1"/>
</dbReference>
<dbReference type="GO" id="GO:0005524">
    <property type="term" value="F:ATP binding"/>
    <property type="evidence" value="ECO:0007669"/>
    <property type="project" value="UniProtKB-KW"/>
</dbReference>
<comment type="subcellular location">
    <subcellularLocation>
        <location evidence="9">Cytoplasm</location>
    </subcellularLocation>
</comment>
<dbReference type="InterPro" id="IPR014729">
    <property type="entry name" value="Rossmann-like_a/b/a_fold"/>
</dbReference>
<evidence type="ECO:0000256" key="6">
    <source>
        <dbReference type="ARBA" id="ARBA00022842"/>
    </source>
</evidence>
<evidence type="ECO:0000256" key="3">
    <source>
        <dbReference type="ARBA" id="ARBA00022695"/>
    </source>
</evidence>
<feature type="binding site" evidence="9">
    <location>
        <position position="89"/>
    </location>
    <ligand>
        <name>substrate</name>
    </ligand>
</feature>
<dbReference type="Gene3D" id="3.40.50.620">
    <property type="entry name" value="HUPs"/>
    <property type="match status" value="1"/>
</dbReference>
<evidence type="ECO:0000256" key="5">
    <source>
        <dbReference type="ARBA" id="ARBA00022840"/>
    </source>
</evidence>
<evidence type="ECO:0000256" key="1">
    <source>
        <dbReference type="ARBA" id="ARBA00022490"/>
    </source>
</evidence>
<feature type="binding site" evidence="9">
    <location>
        <position position="19"/>
    </location>
    <ligand>
        <name>ATP</name>
        <dbReference type="ChEBI" id="CHEBI:30616"/>
    </ligand>
</feature>
<keyword evidence="12" id="KW-1185">Reference proteome</keyword>
<comment type="subunit">
    <text evidence="9">Homohexamer.</text>
</comment>
<evidence type="ECO:0000256" key="8">
    <source>
        <dbReference type="ARBA" id="ARBA00029346"/>
    </source>
</evidence>
<comment type="cofactor">
    <cofactor evidence="9">
        <name>Mg(2+)</name>
        <dbReference type="ChEBI" id="CHEBI:18420"/>
    </cofactor>
</comment>
<evidence type="ECO:0000259" key="10">
    <source>
        <dbReference type="Pfam" id="PF01467"/>
    </source>
</evidence>
<keyword evidence="1 9" id="KW-0963">Cytoplasm</keyword>
<evidence type="ECO:0000256" key="7">
    <source>
        <dbReference type="ARBA" id="ARBA00022993"/>
    </source>
</evidence>